<reference evidence="3 4" key="1">
    <citation type="journal article" date="2023" name="Nat. Commun.">
        <title>Origin of minicircular mitochondrial genomes in red algae.</title>
        <authorList>
            <person name="Lee Y."/>
            <person name="Cho C.H."/>
            <person name="Lee Y.M."/>
            <person name="Park S.I."/>
            <person name="Yang J.H."/>
            <person name="West J.A."/>
            <person name="Bhattacharya D."/>
            <person name="Yoon H.S."/>
        </authorList>
    </citation>
    <scope>NUCLEOTIDE SEQUENCE [LARGE SCALE GENOMIC DNA]</scope>
    <source>
        <strain evidence="3 4">CCMP1338</strain>
        <tissue evidence="3">Whole cell</tissue>
    </source>
</reference>
<feature type="compositionally biased region" description="Basic and acidic residues" evidence="1">
    <location>
        <begin position="75"/>
        <end position="87"/>
    </location>
</feature>
<dbReference type="GO" id="GO:0009507">
    <property type="term" value="C:chloroplast"/>
    <property type="evidence" value="ECO:0007669"/>
    <property type="project" value="TreeGrafter"/>
</dbReference>
<feature type="region of interest" description="Disordered" evidence="1">
    <location>
        <begin position="75"/>
        <end position="106"/>
    </location>
</feature>
<proteinExistence type="predicted"/>
<dbReference type="InterPro" id="IPR039314">
    <property type="entry name" value="CP12-like"/>
</dbReference>
<dbReference type="AlphaFoldDB" id="A0AAV8UY38"/>
<protein>
    <recommendedName>
        <fullName evidence="2">CP12 domain-containing protein</fullName>
    </recommendedName>
</protein>
<gene>
    <name evidence="3" type="ORF">NDN08_007632</name>
</gene>
<evidence type="ECO:0000256" key="1">
    <source>
        <dbReference type="SAM" id="MobiDB-lite"/>
    </source>
</evidence>
<dbReference type="Pfam" id="PF02672">
    <property type="entry name" value="CP12"/>
    <property type="match status" value="1"/>
</dbReference>
<organism evidence="3 4">
    <name type="scientific">Rhodosorus marinus</name>
    <dbReference type="NCBI Taxonomy" id="101924"/>
    <lineage>
        <taxon>Eukaryota</taxon>
        <taxon>Rhodophyta</taxon>
        <taxon>Stylonematophyceae</taxon>
        <taxon>Stylonematales</taxon>
        <taxon>Stylonemataceae</taxon>
        <taxon>Rhodosorus</taxon>
    </lineage>
</organism>
<feature type="domain" description="CP12" evidence="2">
    <location>
        <begin position="36"/>
        <end position="106"/>
    </location>
</feature>
<dbReference type="PANTHER" id="PTHR33921:SF15">
    <property type="entry name" value="CALVIN CYCLE PROTEIN CP12-2, CHLOROPLASTIC"/>
    <property type="match status" value="1"/>
</dbReference>
<name>A0AAV8UY38_9RHOD</name>
<comment type="caution">
    <text evidence="3">The sequence shown here is derived from an EMBL/GenBank/DDBJ whole genome shotgun (WGS) entry which is preliminary data.</text>
</comment>
<keyword evidence="4" id="KW-1185">Reference proteome</keyword>
<evidence type="ECO:0000259" key="2">
    <source>
        <dbReference type="SMART" id="SM01093"/>
    </source>
</evidence>
<sequence>MVGFVNTIATPVQGAKRASCASASRRMVVVYNKEMIRDKIAAAVKEASEKSDKFGKQSQEAAVAWDVVEELSAELSHEKANDPKADPLDVYCEESPEADECRTYED</sequence>
<dbReference type="InterPro" id="IPR003823">
    <property type="entry name" value="CP12_dom"/>
</dbReference>
<accession>A0AAV8UY38</accession>
<dbReference type="EMBL" id="JAMWBK010000002">
    <property type="protein sequence ID" value="KAJ8907521.1"/>
    <property type="molecule type" value="Genomic_DNA"/>
</dbReference>
<evidence type="ECO:0000313" key="3">
    <source>
        <dbReference type="EMBL" id="KAJ8907521.1"/>
    </source>
</evidence>
<dbReference type="GO" id="GO:0080153">
    <property type="term" value="P:negative regulation of reductive pentose-phosphate cycle"/>
    <property type="evidence" value="ECO:0007669"/>
    <property type="project" value="TreeGrafter"/>
</dbReference>
<dbReference type="PANTHER" id="PTHR33921">
    <property type="entry name" value="CALVIN CYCLE PROTEIN CP12-2, CHLOROPLASTIC"/>
    <property type="match status" value="1"/>
</dbReference>
<dbReference type="SMART" id="SM01093">
    <property type="entry name" value="CP12"/>
    <property type="match status" value="1"/>
</dbReference>
<dbReference type="Proteomes" id="UP001157974">
    <property type="component" value="Unassembled WGS sequence"/>
</dbReference>
<evidence type="ECO:0000313" key="4">
    <source>
        <dbReference type="Proteomes" id="UP001157974"/>
    </source>
</evidence>